<dbReference type="PROSITE" id="PS50126">
    <property type="entry name" value="S1"/>
    <property type="match status" value="1"/>
</dbReference>
<dbReference type="SUPFAM" id="SSF53098">
    <property type="entry name" value="Ribonuclease H-like"/>
    <property type="match status" value="1"/>
</dbReference>
<dbReference type="InterPro" id="IPR012337">
    <property type="entry name" value="RNaseH-like_sf"/>
</dbReference>
<dbReference type="InterPro" id="IPR032639">
    <property type="entry name" value="Tex_YqgF"/>
</dbReference>
<reference evidence="2" key="2">
    <citation type="submission" date="2021-04" db="EMBL/GenBank/DDBJ databases">
        <authorList>
            <person name="Gilroy R."/>
        </authorList>
    </citation>
    <scope>NUCLEOTIDE SEQUENCE</scope>
    <source>
        <strain evidence="2">ChiBcec8-14828</strain>
    </source>
</reference>
<dbReference type="InterPro" id="IPR044146">
    <property type="entry name" value="S1_Tex"/>
</dbReference>
<dbReference type="Proteomes" id="UP000824209">
    <property type="component" value="Unassembled WGS sequence"/>
</dbReference>
<dbReference type="FunFam" id="1.10.150.310:FF:000001">
    <property type="entry name" value="RNA-binding transcriptional accessory protein"/>
    <property type="match status" value="1"/>
</dbReference>
<dbReference type="FunFam" id="3.30.420.140:FF:000001">
    <property type="entry name" value="RNA-binding transcriptional accessory protein"/>
    <property type="match status" value="1"/>
</dbReference>
<dbReference type="InterPro" id="IPR018974">
    <property type="entry name" value="Tex-like_N"/>
</dbReference>
<dbReference type="Gene3D" id="1.10.10.650">
    <property type="entry name" value="RuvA domain 2-like"/>
    <property type="match status" value="1"/>
</dbReference>
<dbReference type="FunFam" id="1.10.10.650:FF:000001">
    <property type="entry name" value="S1 RNA-binding domain 1"/>
    <property type="match status" value="1"/>
</dbReference>
<evidence type="ECO:0000313" key="3">
    <source>
        <dbReference type="Proteomes" id="UP000824209"/>
    </source>
</evidence>
<dbReference type="InterPro" id="IPR023323">
    <property type="entry name" value="Tex-like_dom_sf"/>
</dbReference>
<name>A0A9D2M1V3_9FIRM</name>
<gene>
    <name evidence="2" type="ORF">H9943_00335</name>
</gene>
<dbReference type="InterPro" id="IPR010994">
    <property type="entry name" value="RuvA_2-like"/>
</dbReference>
<dbReference type="Gene3D" id="2.40.50.140">
    <property type="entry name" value="Nucleic acid-binding proteins"/>
    <property type="match status" value="1"/>
</dbReference>
<dbReference type="PANTHER" id="PTHR10724">
    <property type="entry name" value="30S RIBOSOMAL PROTEIN S1"/>
    <property type="match status" value="1"/>
</dbReference>
<evidence type="ECO:0000313" key="2">
    <source>
        <dbReference type="EMBL" id="HJB38828.1"/>
    </source>
</evidence>
<dbReference type="AlphaFoldDB" id="A0A9D2M1V3"/>
<dbReference type="Gene3D" id="3.30.420.140">
    <property type="entry name" value="YqgF/RNase H-like domain"/>
    <property type="match status" value="1"/>
</dbReference>
<dbReference type="InterPro" id="IPR012340">
    <property type="entry name" value="NA-bd_OB-fold"/>
</dbReference>
<dbReference type="InterPro" id="IPR055179">
    <property type="entry name" value="Tex-like_central_region"/>
</dbReference>
<sequence length="723" mass="78598">MNQYAARIAKELSLSPSHTAAALDLIDQGNTIPFIARYRKEATGSMDDGVLRTLDERYAYLKKLDEQKETVKKAITEQGKWTQELEQALAQAETLAQVEDLYRPYRPKRKTKASVARERGLEPLAERLWKQVRADDPAALAKEYVTEEVPDEEAALAGARDILAEQIADDAALRGQLRTLYQKKGVLETKAVDDTAQSVYEGYYDYAEPVAKAAGHRVLAIDRGEREKMLRVSVQVPPEQAQAIVLRFAVKNSSAAAQQVQQAALDALSRLIAPSLEREIRSELTQAACEGAIAVFGQNLQQLLLQPPIKGKVAMGLDPGYRMGCKTAVVDATGKVLDTAVVYPVPEFKKVEQAKKTIKALIQKHGVEIIAIGNGTAGKETELFAAEVLSELAQDGVKGISYMVVSEAGASVYSASELAAKEFPDYDVNLRSAVSIARRLQDPLAELVKINPKAVGVGQYQHDMPPARLAQALDGVVERCVNSVGVDLNTASAPLLGRVAGLTAATANNIVAYREENGAFHSRKELLKVKKLGPKAFEQCAGFLRVPGAKDPLDTTAVHPESYQAARGVLERCGFALQDIGTAKMSQLEATAKAYGLEKLAGEVGVGVPTLQDILAELVRPGRDMRDSLPKPLLRTDVMDIKDLKPGMELTGTVRNVIDFGAFVDIGVHQDGLVHISQICDRFIKHPSEVLKVGDVVTVWVLSVEEAKKRLALTMKCPKQKEG</sequence>
<reference evidence="2" key="1">
    <citation type="journal article" date="2021" name="PeerJ">
        <title>Extensive microbial diversity within the chicken gut microbiome revealed by metagenomics and culture.</title>
        <authorList>
            <person name="Gilroy R."/>
            <person name="Ravi A."/>
            <person name="Getino M."/>
            <person name="Pursley I."/>
            <person name="Horton D.L."/>
            <person name="Alikhan N.F."/>
            <person name="Baker D."/>
            <person name="Gharbi K."/>
            <person name="Hall N."/>
            <person name="Watson M."/>
            <person name="Adriaenssens E.M."/>
            <person name="Foster-Nyarko E."/>
            <person name="Jarju S."/>
            <person name="Secka A."/>
            <person name="Antonio M."/>
            <person name="Oren A."/>
            <person name="Chaudhuri R.R."/>
            <person name="La Ragione R."/>
            <person name="Hildebrand F."/>
            <person name="Pallen M.J."/>
        </authorList>
    </citation>
    <scope>NUCLEOTIDE SEQUENCE</scope>
    <source>
        <strain evidence="2">ChiBcec8-14828</strain>
    </source>
</reference>
<dbReference type="GO" id="GO:0003729">
    <property type="term" value="F:mRNA binding"/>
    <property type="evidence" value="ECO:0007669"/>
    <property type="project" value="UniProtKB-ARBA"/>
</dbReference>
<proteinExistence type="predicted"/>
<dbReference type="InterPro" id="IPR037027">
    <property type="entry name" value="YqgF/RNaseH-like_dom_sf"/>
</dbReference>
<dbReference type="InterPro" id="IPR006641">
    <property type="entry name" value="YqgF/RNaseH-like_dom"/>
</dbReference>
<dbReference type="SMART" id="SM00316">
    <property type="entry name" value="S1"/>
    <property type="match status" value="1"/>
</dbReference>
<dbReference type="InterPro" id="IPR041692">
    <property type="entry name" value="HHH_9"/>
</dbReference>
<accession>A0A9D2M1V3</accession>
<dbReference type="GO" id="GO:0006412">
    <property type="term" value="P:translation"/>
    <property type="evidence" value="ECO:0007669"/>
    <property type="project" value="TreeGrafter"/>
</dbReference>
<dbReference type="PANTHER" id="PTHR10724:SF10">
    <property type="entry name" value="S1 RNA-BINDING DOMAIN-CONTAINING PROTEIN 1"/>
    <property type="match status" value="1"/>
</dbReference>
<dbReference type="InterPro" id="IPR003029">
    <property type="entry name" value="S1_domain"/>
</dbReference>
<dbReference type="SUPFAM" id="SSF158832">
    <property type="entry name" value="Tex N-terminal region-like"/>
    <property type="match status" value="1"/>
</dbReference>
<dbReference type="Pfam" id="PF22706">
    <property type="entry name" value="Tex_central_region"/>
    <property type="match status" value="1"/>
</dbReference>
<feature type="domain" description="S1 motif" evidence="1">
    <location>
        <begin position="647"/>
        <end position="716"/>
    </location>
</feature>
<dbReference type="Gene3D" id="1.10.3500.10">
    <property type="entry name" value="Tex N-terminal region-like"/>
    <property type="match status" value="1"/>
</dbReference>
<dbReference type="GO" id="GO:0003735">
    <property type="term" value="F:structural constituent of ribosome"/>
    <property type="evidence" value="ECO:0007669"/>
    <property type="project" value="TreeGrafter"/>
</dbReference>
<organism evidence="2 3">
    <name type="scientific">Candidatus Ruthenibacterium avium</name>
    <dbReference type="NCBI Taxonomy" id="2838751"/>
    <lineage>
        <taxon>Bacteria</taxon>
        <taxon>Bacillati</taxon>
        <taxon>Bacillota</taxon>
        <taxon>Clostridia</taxon>
        <taxon>Eubacteriales</taxon>
        <taxon>Oscillospiraceae</taxon>
        <taxon>Ruthenibacterium</taxon>
    </lineage>
</organism>
<dbReference type="Pfam" id="PF16921">
    <property type="entry name" value="Tex_YqgF"/>
    <property type="match status" value="1"/>
</dbReference>
<dbReference type="Pfam" id="PF09371">
    <property type="entry name" value="Tex_N"/>
    <property type="match status" value="1"/>
</dbReference>
<dbReference type="InterPro" id="IPR023319">
    <property type="entry name" value="Tex-like_HTH_dom_sf"/>
</dbReference>
<dbReference type="Pfam" id="PF12836">
    <property type="entry name" value="HHH_3"/>
    <property type="match status" value="1"/>
</dbReference>
<dbReference type="EMBL" id="DWYA01000004">
    <property type="protein sequence ID" value="HJB38828.1"/>
    <property type="molecule type" value="Genomic_DNA"/>
</dbReference>
<dbReference type="SUPFAM" id="SSF50249">
    <property type="entry name" value="Nucleic acid-binding proteins"/>
    <property type="match status" value="1"/>
</dbReference>
<dbReference type="InterPro" id="IPR050437">
    <property type="entry name" value="Ribos_protein_bS1-like"/>
</dbReference>
<dbReference type="SUPFAM" id="SSF47781">
    <property type="entry name" value="RuvA domain 2-like"/>
    <property type="match status" value="2"/>
</dbReference>
<protein>
    <submittedName>
        <fullName evidence="2">RNA-binding transcriptional accessory protein</fullName>
    </submittedName>
</protein>
<dbReference type="SMART" id="SM00732">
    <property type="entry name" value="YqgFc"/>
    <property type="match status" value="1"/>
</dbReference>
<dbReference type="Pfam" id="PF00575">
    <property type="entry name" value="S1"/>
    <property type="match status" value="1"/>
</dbReference>
<dbReference type="Gene3D" id="1.10.150.310">
    <property type="entry name" value="Tex RuvX-like domain-like"/>
    <property type="match status" value="1"/>
</dbReference>
<dbReference type="GO" id="GO:0006139">
    <property type="term" value="P:nucleobase-containing compound metabolic process"/>
    <property type="evidence" value="ECO:0007669"/>
    <property type="project" value="InterPro"/>
</dbReference>
<evidence type="ECO:0000259" key="1">
    <source>
        <dbReference type="PROSITE" id="PS50126"/>
    </source>
</evidence>
<dbReference type="FunFam" id="2.40.50.140:FF:000051">
    <property type="entry name" value="RNA-binding transcriptional accessory protein"/>
    <property type="match status" value="1"/>
</dbReference>
<dbReference type="Pfam" id="PF17674">
    <property type="entry name" value="HHH_9"/>
    <property type="match status" value="1"/>
</dbReference>
<comment type="caution">
    <text evidence="2">The sequence shown here is derived from an EMBL/GenBank/DDBJ whole genome shotgun (WGS) entry which is preliminary data.</text>
</comment>
<dbReference type="GO" id="GO:0005737">
    <property type="term" value="C:cytoplasm"/>
    <property type="evidence" value="ECO:0007669"/>
    <property type="project" value="UniProtKB-ARBA"/>
</dbReference>
<dbReference type="CDD" id="cd05685">
    <property type="entry name" value="S1_Tex"/>
    <property type="match status" value="1"/>
</dbReference>